<dbReference type="Pfam" id="PF24613">
    <property type="entry name" value="EGF_Hmr-1"/>
    <property type="match status" value="1"/>
</dbReference>
<sequence>MSMPKMMNFWFLLLLQIICLLLDVECHQNKPRIFTVRSDAPIGWLVSDFVEDGYSTRHDHCSLPTSNQSHYFQIINNRLHTKNFLKHLRSRSVAIVVKTTAPQRMFVINVNIAGNSTPSFSAHIYNATLRSDITPETEIPFETEITVTNVPNSMDLDISIISNSTNLPFVLTCKQKGNIYYAKLHVSRPLTPTDDTFQSFYIGALDKHNLIRLAVARIEINFERQSMNAPKFNNLYYFRQMDKLPPHVTVLRVTAKTSKGAVVYRIEPENAPFDVTPFSGDIFSRYSIPDGKYTFDVVATDSFAQEARANVRILVGPRTDPKRQFKRFKTKFSHLRRNRRDFGNDDIVLTLKENHPIGLLEKKISLDSDEKVVFAPTTTDYLRIHGNGLIELIKPLNYEFETFHQAAVQISGLFKARLQLIRIEILDVDEPPAFQNGPKPYQAVVAYDQPIGMHIYQFVARDEAGDGDDNVEYRLINTEPRGTFTVDPVSGAVQTALKHYKPGETYRIFVQTRDRTPTDPEITQDSEVAVLEVYAGDRAPQFIQQQYTVDVREDTEIGSSIIAINAKCFKPIDKRRSKGQLLYHLYLHKTLMERELSSYFTIDAERGLVRLIRSLDYDDDIQPKHHQLTVIASEDGKESEVPLDIHIKDVNDNAPIFTQPIYTATIKEDIPFGYTILKVQADDKDHHENGRVKYSLDDNNFTINDQGEISARSRLDADQNRERFFIYRFNVTATDCGEPPLSSNAVVHIRTENSNDEAPIFIPNGTYYAFVAEDAQSGTPVVQIQAIDPDRDQVFYTFLLPNGEEASTTQLFEIDRDTGLIRLGTNVKSEDLLHEQSPYNLTVVARDDGSCCGEDASEIHMQTASVIIDIADVNNNKPEFRNCDTYSSIAKIEEGDYKTNAPVILKVVATDEDSPPNGEIVYSLYYSQSESRKPFIINPETGELRPSPFVRFDREERAQEEVTVKATDKGERPLIGFCQFTVQVLDVNDNAPQFDRAFYETSISRSVDVGYSVLTVFADDADAPQNSRITYSLAEDTLAGKEHRKDSKFFRIINENNGEITLANQIPPYKDRFVFNVIADDNGKPFVQRSAVQVVVNVHEKQQSAPQWQTNGECKMVATVDEDIPINSVLFRCLAIPGDGSKNPISYKMANGASRGTNHEMHFREFLEKSDGRDWVVIRNMIGLDYEQQQNYTLTITAMDMRSLITSDKQFHVVVRDKNDVVPRFTVDLYTGTVEEEQTPTEFLIKYDGNPITVVKAEDADSPGPQSEVRYRIIDDGDSGAKKLFRIDELTGGIFPLEIFDREKNDSFIFDVEARDSIPSSLPGTSGPNKDIVKVQIFVADINDNAPNFEQIRYEARVAENAEINEDVITVKAYDLDRLSNLKYDLYAVHGGRIPFGVRTDSGALFVKEPLDYEKENFYQMKLFVTDGKHNATTDLFVYIDDINDNAPQFEKDLYEITISEEEQNIPKTLFIVRAIDADKPNDSSKIVYRLEGQGVGEFFQVGQYTGEIEVIRPLDRDPPAGVSVWKFIVQAIDDNGHGLISYADVQVNLRDINDNAPIFAGNLFGTIDENRDPGDEGVFVMTVTATDYDDPRTNNARLEYSIAVNKEIDGKPVFRIVPNNGKIYAMRKLDRELPSEEQFVIEVRAVDKGTPPLEGRGNVTIRVMDVNDNEPYFEKKLYVGSVAETALIDSAVISISALDKDTEASDNIFSYELIDEHQYFYITTETGSSSTSVGVLRVKKLLDYEDPTQRDGFTLGVRVYDGRYYATTKVHIELQDRNDNPPVINGPQYVQLHEDAWLGKQVARFTVQDADANDTAVLLLLITLCTSSSSSVGVVEGQELPQFFLDSLHSRSRFVNFADNQSKGDNKSKSEGRAIVVTLTKNLTEDTPVGTLIATFRARDKDSLTHNLTFRINRQTDPKRQFSIDQSGSLCVAQRLDREEIPKYNLIVEAVDPAGNVGFQTVEIYVQDVNDNAPVPYTVPNPCVFMENTDPSMQPICEIRAYDPDTIENGPPFMMKLAPDFKFGAYLNVVYKKSGDNGNGSMIVTAKQRLDREAEFPGKQLEIPIILKDSGGLQSERSVYIIIGDENDNPMRDGEMTIFVNSYLGRLGKTMIGRVYVEDKDDWDLPDKVFSWAPGKSLPGFSLGINGEITMDANMPPRTYRMTASVVDKRRNEKAYGVVNVIVKMVPAAAFENQGAIRIMLSPNGLNSPGSFIRVDSTGSSPMSRFVNKMNEYLDGNSELDVFSIKQDQVVLQNYAPAVLDVRFSAHSSPYKSPVLLNGLISQYRSELEQAIGATIVSAGIDMCKFTVCDKGCQTVHYANEQGIVVSANQTVVVGVNAWSNDTCVCPVFTPPSSCQANLCLNSGVCHNTYPGFFCECRNNLLKGLRCQGTTRSFDGKGFAWFKPVPACTSLNISLQFLTKQANGLLLYNGPMGENNTFGRADYEDYVVLRLVNGRIQADLMFNGVVANPIQIPGSDALNDGKWHTVTLSQDGKRIELIIDNCYTIMPIGTDDKIIGIDDSSCRSVKITADDDERLNVVAPLQIGGVAPLSGNDRYPGIVTTFAMSFKGCIRDLTVNNEVYDLGVPDYASEEHSQIGCELTEYACGLNDVRGPYCLHGECISDLVSKVPKCLCDPGYGGDRCDTPFKWVEFGPGSFVEYDVKVGLEDKTTDVDVLFLPGKINAGTGELGFAGAGEKYISTSIENYSPTAKFDFSSSTAIASSTPVELQLTDLHLQANTSYWMQFSRSPVRASLSVDGIYHEVLPLNPRKIPYQIDINELLLGALSIQGAKGFRGCVGTFRWQHINLPLMKNDDSSLGGDSSRTDSDSIISVKQSKGVESGCSQRKTCANMGFTYCGGSFVCVDFWKGPFCTCPEGAQVLLGANGELVGCGETLAVSSLGISSPAIILILICLILLIIMVLLMVVYTRRHTPPFEPVRPEELNRDNLRPYDIEGGGEADNDQYNITNLRKPVMPIEENGVNGYAHPAYPTQRAPIDDKLNSRIKNLEADPDATAPYDELRIYDDEGDNISRITLESLESTDDAAATGTLDQEIEKWGPRFNNLADIYGKREK</sequence>
<evidence type="ECO:0000256" key="7">
    <source>
        <dbReference type="ARBA" id="ARBA00023136"/>
    </source>
</evidence>
<keyword evidence="6 13" id="KW-1133">Transmembrane helix</keyword>
<dbReference type="PROSITE" id="PS50026">
    <property type="entry name" value="EGF_3"/>
    <property type="match status" value="2"/>
</dbReference>
<accession>A0A8R1XS53</accession>
<dbReference type="GO" id="GO:0016342">
    <property type="term" value="C:catenin complex"/>
    <property type="evidence" value="ECO:0007669"/>
    <property type="project" value="TreeGrafter"/>
</dbReference>
<reference evidence="19" key="1">
    <citation type="submission" date="2013-10" db="EMBL/GenBank/DDBJ databases">
        <title>Genome sequencing of Onchocerca volvulus.</title>
        <authorList>
            <person name="Cotton J."/>
            <person name="Tsai J."/>
            <person name="Stanley E."/>
            <person name="Tracey A."/>
            <person name="Holroyd N."/>
            <person name="Lustigman S."/>
            <person name="Berriman M."/>
        </authorList>
    </citation>
    <scope>NUCLEOTIDE SEQUENCE</scope>
</reference>
<feature type="domain" description="Cadherin" evidence="17">
    <location>
        <begin position="1675"/>
        <end position="1785"/>
    </location>
</feature>
<feature type="domain" description="Cadherin" evidence="17">
    <location>
        <begin position="1118"/>
        <end position="1225"/>
    </location>
</feature>
<feature type="domain" description="Cadherin" evidence="17">
    <location>
        <begin position="1884"/>
        <end position="1977"/>
    </location>
</feature>
<keyword evidence="10" id="KW-0245">EGF-like domain</keyword>
<dbReference type="PROSITE" id="PS00022">
    <property type="entry name" value="EGF_1"/>
    <property type="match status" value="1"/>
</dbReference>
<dbReference type="SMART" id="SM00112">
    <property type="entry name" value="CA"/>
    <property type="match status" value="14"/>
</dbReference>
<feature type="domain" description="EGF-like" evidence="16">
    <location>
        <begin position="2352"/>
        <end position="2389"/>
    </location>
</feature>
<organism evidence="18 19">
    <name type="scientific">Onchocerca volvulus</name>
    <dbReference type="NCBI Taxonomy" id="6282"/>
    <lineage>
        <taxon>Eukaryota</taxon>
        <taxon>Metazoa</taxon>
        <taxon>Ecdysozoa</taxon>
        <taxon>Nematoda</taxon>
        <taxon>Chromadorea</taxon>
        <taxon>Rhabditida</taxon>
        <taxon>Spirurina</taxon>
        <taxon>Spiruromorpha</taxon>
        <taxon>Filarioidea</taxon>
        <taxon>Onchocercidae</taxon>
        <taxon>Onchocerca</taxon>
    </lineage>
</organism>
<evidence type="ECO:0000256" key="6">
    <source>
        <dbReference type="ARBA" id="ARBA00022989"/>
    </source>
</evidence>
<feature type="domain" description="Cadherin" evidence="17">
    <location>
        <begin position="658"/>
        <end position="761"/>
    </location>
</feature>
<dbReference type="PROSITE" id="PS00010">
    <property type="entry name" value="ASX_HYDROXYL"/>
    <property type="match status" value="1"/>
</dbReference>
<keyword evidence="19" id="KW-1185">Reference proteome</keyword>
<dbReference type="GO" id="GO:0005912">
    <property type="term" value="C:adherens junction"/>
    <property type="evidence" value="ECO:0007669"/>
    <property type="project" value="TreeGrafter"/>
</dbReference>
<dbReference type="InterPro" id="IPR000742">
    <property type="entry name" value="EGF"/>
</dbReference>
<dbReference type="GO" id="GO:0008013">
    <property type="term" value="F:beta-catenin binding"/>
    <property type="evidence" value="ECO:0007669"/>
    <property type="project" value="TreeGrafter"/>
</dbReference>
<dbReference type="PANTHER" id="PTHR24027:SF422">
    <property type="entry name" value="CADHERIN DOMAIN-CONTAINING PROTEIN"/>
    <property type="match status" value="1"/>
</dbReference>
<evidence type="ECO:0000256" key="4">
    <source>
        <dbReference type="ARBA" id="ARBA00022737"/>
    </source>
</evidence>
<dbReference type="PANTHER" id="PTHR24027">
    <property type="entry name" value="CADHERIN-23"/>
    <property type="match status" value="1"/>
</dbReference>
<dbReference type="InterPro" id="IPR056370">
    <property type="entry name" value="Shg-like_Ig-like"/>
</dbReference>
<feature type="domain" description="Cadherin" evidence="17">
    <location>
        <begin position="543"/>
        <end position="657"/>
    </location>
</feature>
<keyword evidence="5 9" id="KW-0106">Calcium</keyword>
<dbReference type="Pfam" id="PF24811">
    <property type="entry name" value="Ig_Shg"/>
    <property type="match status" value="1"/>
</dbReference>
<dbReference type="Gene3D" id="4.10.900.10">
    <property type="entry name" value="TCF3-CBD (Catenin binding domain)"/>
    <property type="match status" value="1"/>
</dbReference>
<dbReference type="GO" id="GO:0009887">
    <property type="term" value="P:animal organ morphogenesis"/>
    <property type="evidence" value="ECO:0007669"/>
    <property type="project" value="UniProtKB-ARBA"/>
</dbReference>
<evidence type="ECO:0000313" key="19">
    <source>
        <dbReference type="Proteomes" id="UP000024404"/>
    </source>
</evidence>
<feature type="domain" description="Cadherin" evidence="17">
    <location>
        <begin position="1350"/>
        <end position="1450"/>
    </location>
</feature>
<dbReference type="SUPFAM" id="SSF49313">
    <property type="entry name" value="Cadherin-like"/>
    <property type="match status" value="15"/>
</dbReference>
<feature type="signal peptide" evidence="14">
    <location>
        <begin position="1"/>
        <end position="26"/>
    </location>
</feature>
<feature type="domain" description="EGF-like" evidence="16">
    <location>
        <begin position="2606"/>
        <end position="2643"/>
    </location>
</feature>
<evidence type="ECO:0000256" key="8">
    <source>
        <dbReference type="ARBA" id="ARBA00023157"/>
    </source>
</evidence>
<dbReference type="InterPro" id="IPR015919">
    <property type="entry name" value="Cadherin-like_sf"/>
</dbReference>
<dbReference type="GO" id="GO:0016477">
    <property type="term" value="P:cell migration"/>
    <property type="evidence" value="ECO:0007669"/>
    <property type="project" value="TreeGrafter"/>
</dbReference>
<dbReference type="CDD" id="cd00110">
    <property type="entry name" value="LamG"/>
    <property type="match status" value="1"/>
</dbReference>
<evidence type="ECO:0000256" key="10">
    <source>
        <dbReference type="PROSITE-ProRule" id="PRU00076"/>
    </source>
</evidence>
<dbReference type="InterPro" id="IPR000152">
    <property type="entry name" value="EGF-type_Asp/Asn_hydroxyl_site"/>
</dbReference>
<dbReference type="Gene3D" id="2.60.120.200">
    <property type="match status" value="1"/>
</dbReference>
<evidence type="ECO:0000256" key="9">
    <source>
        <dbReference type="PROSITE-ProRule" id="PRU00043"/>
    </source>
</evidence>
<dbReference type="GO" id="GO:0016339">
    <property type="term" value="P:calcium-dependent cell-cell adhesion via plasma membrane cell adhesion molecules"/>
    <property type="evidence" value="ECO:0007669"/>
    <property type="project" value="TreeGrafter"/>
</dbReference>
<dbReference type="SUPFAM" id="SSF49899">
    <property type="entry name" value="Concanavalin A-like lectins/glucanases"/>
    <property type="match status" value="2"/>
</dbReference>
<dbReference type="InterPro" id="IPR056448">
    <property type="entry name" value="EGF_Hmr-1"/>
</dbReference>
<dbReference type="Pfam" id="PF00028">
    <property type="entry name" value="Cadherin"/>
    <property type="match status" value="9"/>
</dbReference>
<comment type="function">
    <text evidence="12">Cadherins are calcium-dependent cell adhesion proteins.</text>
</comment>
<evidence type="ECO:0000256" key="5">
    <source>
        <dbReference type="ARBA" id="ARBA00022837"/>
    </source>
</evidence>
<dbReference type="Gene3D" id="2.60.40.60">
    <property type="entry name" value="Cadherins"/>
    <property type="match status" value="14"/>
</dbReference>
<dbReference type="InterPro" id="IPR020894">
    <property type="entry name" value="Cadherin_CS"/>
</dbReference>
<dbReference type="CDD" id="cd00054">
    <property type="entry name" value="EGF_CA"/>
    <property type="match status" value="1"/>
</dbReference>
<dbReference type="PRINTS" id="PR00205">
    <property type="entry name" value="CADHERIN"/>
</dbReference>
<dbReference type="PROSITE" id="PS50025">
    <property type="entry name" value="LAM_G_DOMAIN"/>
    <property type="match status" value="1"/>
</dbReference>
<dbReference type="EMBL" id="CMVM020000020">
    <property type="status" value="NOT_ANNOTATED_CDS"/>
    <property type="molecule type" value="Genomic_DNA"/>
</dbReference>
<keyword evidence="8 10" id="KW-1015">Disulfide bond</keyword>
<evidence type="ECO:0000259" key="17">
    <source>
        <dbReference type="PROSITE" id="PS50268"/>
    </source>
</evidence>
<dbReference type="FunFam" id="2.60.40.60:FF:000020">
    <property type="entry name" value="Dachsous cadherin-related 1b"/>
    <property type="match status" value="1"/>
</dbReference>
<dbReference type="Pfam" id="PF02210">
    <property type="entry name" value="Laminin_G_2"/>
    <property type="match status" value="1"/>
</dbReference>
<comment type="caution">
    <text evidence="10">Lacks conserved residue(s) required for the propagation of feature annotation.</text>
</comment>
<keyword evidence="7 13" id="KW-0472">Membrane</keyword>
<dbReference type="SMART" id="SM00282">
    <property type="entry name" value="LamG"/>
    <property type="match status" value="2"/>
</dbReference>
<feature type="domain" description="Cadherin" evidence="17">
    <location>
        <begin position="904"/>
        <end position="994"/>
    </location>
</feature>
<feature type="domain" description="Cadherin" evidence="17">
    <location>
        <begin position="1226"/>
        <end position="1349"/>
    </location>
</feature>
<dbReference type="FunFam" id="2.60.40.60:FF:000092">
    <property type="entry name" value="Protocadherin 8"/>
    <property type="match status" value="3"/>
</dbReference>
<dbReference type="PROSITE" id="PS50268">
    <property type="entry name" value="CADHERIN_2"/>
    <property type="match status" value="14"/>
</dbReference>
<dbReference type="PROSITE" id="PS01186">
    <property type="entry name" value="EGF_2"/>
    <property type="match status" value="1"/>
</dbReference>
<feature type="domain" description="Cadherin" evidence="17">
    <location>
        <begin position="995"/>
        <end position="1108"/>
    </location>
</feature>
<evidence type="ECO:0000256" key="3">
    <source>
        <dbReference type="ARBA" id="ARBA00022729"/>
    </source>
</evidence>
<dbReference type="PROSITE" id="PS00232">
    <property type="entry name" value="CADHERIN_1"/>
    <property type="match status" value="7"/>
</dbReference>
<feature type="domain" description="Cadherin" evidence="17">
    <location>
        <begin position="1451"/>
        <end position="1560"/>
    </location>
</feature>
<evidence type="ECO:0000256" key="12">
    <source>
        <dbReference type="RuleBase" id="RU004357"/>
    </source>
</evidence>
<feature type="domain" description="Cadherin" evidence="17">
    <location>
        <begin position="1567"/>
        <end position="1674"/>
    </location>
</feature>
<comment type="subcellular location">
    <subcellularLocation>
        <location evidence="11">Cell membrane</location>
        <topology evidence="11">Single-pass type I membrane protein</topology>
    </subcellularLocation>
    <subcellularLocation>
        <location evidence="1">Membrane</location>
        <topology evidence="1">Single-pass membrane protein</topology>
    </subcellularLocation>
</comment>
<dbReference type="GO" id="GO:0034332">
    <property type="term" value="P:adherens junction organization"/>
    <property type="evidence" value="ECO:0007669"/>
    <property type="project" value="TreeGrafter"/>
</dbReference>
<keyword evidence="2 11" id="KW-0812">Transmembrane</keyword>
<reference evidence="18" key="2">
    <citation type="submission" date="2022-06" db="UniProtKB">
        <authorList>
            <consortium name="EnsemblMetazoa"/>
        </authorList>
    </citation>
    <scope>IDENTIFICATION</scope>
</reference>
<feature type="domain" description="Laminin G" evidence="15">
    <location>
        <begin position="2390"/>
        <end position="2598"/>
    </location>
</feature>
<keyword evidence="3 14" id="KW-0732">Signal</keyword>
<dbReference type="GO" id="GO:0007411">
    <property type="term" value="P:axon guidance"/>
    <property type="evidence" value="ECO:0007669"/>
    <property type="project" value="UniProtKB-ARBA"/>
</dbReference>
<keyword evidence="11" id="KW-0130">Cell adhesion</keyword>
<dbReference type="Proteomes" id="UP000024404">
    <property type="component" value="Unassembled WGS sequence"/>
</dbReference>
<proteinExistence type="predicted"/>
<dbReference type="InterPro" id="IPR001791">
    <property type="entry name" value="Laminin_G"/>
</dbReference>
<dbReference type="GO" id="GO:0044331">
    <property type="term" value="P:cell-cell adhesion mediated by cadherin"/>
    <property type="evidence" value="ECO:0007669"/>
    <property type="project" value="TreeGrafter"/>
</dbReference>
<evidence type="ECO:0000256" key="14">
    <source>
        <dbReference type="SAM" id="SignalP"/>
    </source>
</evidence>
<dbReference type="GO" id="GO:0007156">
    <property type="term" value="P:homophilic cell adhesion via plasma membrane adhesion molecules"/>
    <property type="evidence" value="ECO:0007669"/>
    <property type="project" value="InterPro"/>
</dbReference>
<dbReference type="SMART" id="SM00181">
    <property type="entry name" value="EGF"/>
    <property type="match status" value="3"/>
</dbReference>
<name>A0A8R1XS53_ONCVO</name>
<feature type="domain" description="Cadherin" evidence="17">
    <location>
        <begin position="763"/>
        <end position="880"/>
    </location>
</feature>
<dbReference type="Gene3D" id="2.10.25.10">
    <property type="entry name" value="Laminin"/>
    <property type="match status" value="2"/>
</dbReference>
<feature type="domain" description="Cadherin" evidence="17">
    <location>
        <begin position="1988"/>
        <end position="2093"/>
    </location>
</feature>
<dbReference type="CDD" id="cd11304">
    <property type="entry name" value="Cadherin_repeat"/>
    <property type="match status" value="14"/>
</dbReference>
<dbReference type="InterPro" id="IPR013320">
    <property type="entry name" value="ConA-like_dom_sf"/>
</dbReference>
<dbReference type="GO" id="GO:0007043">
    <property type="term" value="P:cell-cell junction assembly"/>
    <property type="evidence" value="ECO:0007669"/>
    <property type="project" value="TreeGrafter"/>
</dbReference>
<evidence type="ECO:0000259" key="15">
    <source>
        <dbReference type="PROSITE" id="PS50025"/>
    </source>
</evidence>
<evidence type="ECO:0000256" key="13">
    <source>
        <dbReference type="SAM" id="Phobius"/>
    </source>
</evidence>
<dbReference type="EnsemblMetazoa" id="OVOC253.1">
    <property type="protein sequence ID" value="OVOC253.1"/>
    <property type="gene ID" value="WBGene00237062"/>
</dbReference>
<evidence type="ECO:0000256" key="2">
    <source>
        <dbReference type="ARBA" id="ARBA00022692"/>
    </source>
</evidence>
<feature type="transmembrane region" description="Helical" evidence="13">
    <location>
        <begin position="2904"/>
        <end position="2925"/>
    </location>
</feature>
<dbReference type="InterPro" id="IPR039808">
    <property type="entry name" value="Cadherin"/>
</dbReference>
<dbReference type="InterPro" id="IPR000233">
    <property type="entry name" value="Cadherin_Y-type_LIR"/>
</dbReference>
<evidence type="ECO:0000259" key="16">
    <source>
        <dbReference type="PROSITE" id="PS50026"/>
    </source>
</evidence>
<feature type="disulfide bond" evidence="10">
    <location>
        <begin position="2633"/>
        <end position="2642"/>
    </location>
</feature>
<feature type="domain" description="Cadherin" evidence="17">
    <location>
        <begin position="437"/>
        <end position="542"/>
    </location>
</feature>
<dbReference type="Pfam" id="PF01049">
    <property type="entry name" value="CADH_Y-type_LIR"/>
    <property type="match status" value="1"/>
</dbReference>
<dbReference type="InterPro" id="IPR002126">
    <property type="entry name" value="Cadherin-like_dom"/>
</dbReference>
<evidence type="ECO:0000313" key="18">
    <source>
        <dbReference type="EnsemblMetazoa" id="OVOC253.1"/>
    </source>
</evidence>
<evidence type="ECO:0000256" key="1">
    <source>
        <dbReference type="ARBA" id="ARBA00004167"/>
    </source>
</evidence>
<feature type="chain" id="PRO_5035740482" evidence="14">
    <location>
        <begin position="27"/>
        <end position="3071"/>
    </location>
</feature>
<dbReference type="InterPro" id="IPR027397">
    <property type="entry name" value="Catenin-bd_sf"/>
</dbReference>
<dbReference type="GO" id="GO:0005509">
    <property type="term" value="F:calcium ion binding"/>
    <property type="evidence" value="ECO:0007669"/>
    <property type="project" value="UniProtKB-UniRule"/>
</dbReference>
<evidence type="ECO:0000256" key="11">
    <source>
        <dbReference type="RuleBase" id="RU003318"/>
    </source>
</evidence>
<dbReference type="GO" id="GO:0045296">
    <property type="term" value="F:cadherin binding"/>
    <property type="evidence" value="ECO:0007669"/>
    <property type="project" value="TreeGrafter"/>
</dbReference>
<protein>
    <submittedName>
        <fullName evidence="18">Uncharacterized protein</fullName>
    </submittedName>
</protein>
<keyword evidence="4" id="KW-0677">Repeat</keyword>